<evidence type="ECO:0000256" key="4">
    <source>
        <dbReference type="SAM" id="MobiDB-lite"/>
    </source>
</evidence>
<feature type="transmembrane region" description="Helical" evidence="5">
    <location>
        <begin position="100"/>
        <end position="122"/>
    </location>
</feature>
<keyword evidence="5" id="KW-0472">Membrane</keyword>
<dbReference type="OrthoDB" id="9947847at2759"/>
<evidence type="ECO:0000256" key="2">
    <source>
        <dbReference type="ARBA" id="ARBA00022475"/>
    </source>
</evidence>
<keyword evidence="5" id="KW-1133">Transmembrane helix</keyword>
<dbReference type="Pfam" id="PF16681">
    <property type="entry name" value="Ig_5"/>
    <property type="match status" value="1"/>
</dbReference>
<dbReference type="GO" id="GO:0004888">
    <property type="term" value="F:transmembrane signaling receptor activity"/>
    <property type="evidence" value="ECO:0007669"/>
    <property type="project" value="TreeGrafter"/>
</dbReference>
<dbReference type="GeneID" id="127362564"/>
<dbReference type="PANTHER" id="PTHR10570">
    <property type="entry name" value="T-CELL SURFACE GLYCOPROTEIN CD3 GAMMA CHAIN / DELTA CHAIN"/>
    <property type="match status" value="1"/>
</dbReference>
<dbReference type="GO" id="GO:0045059">
    <property type="term" value="P:positive thymic T cell selection"/>
    <property type="evidence" value="ECO:0007669"/>
    <property type="project" value="TreeGrafter"/>
</dbReference>
<sequence>MTNMGVQVALVVLLFIGPLKADEGGVKFWRTIVTLTCPGEGDWFNKDGKNISSSESTYEFKYENDKKGPYHCKYIKDDKDYTYYFYVQGKVCENCFELDAYLFLIAIIADVTITAVVMMIIFKYTKKKSSAGLNHTPKLPARSAARSQPASSSDYEQLNQRTRSQETYSVVNRTG</sequence>
<keyword evidence="3 6" id="KW-0732">Signal</keyword>
<dbReference type="GO" id="GO:0009897">
    <property type="term" value="C:external side of plasma membrane"/>
    <property type="evidence" value="ECO:0007669"/>
    <property type="project" value="TreeGrafter"/>
</dbReference>
<keyword evidence="8" id="KW-1185">Reference proteome</keyword>
<reference evidence="7" key="2">
    <citation type="submission" date="2025-09" db="UniProtKB">
        <authorList>
            <consortium name="Ensembl"/>
        </authorList>
    </citation>
    <scope>IDENTIFICATION</scope>
</reference>
<evidence type="ECO:0000256" key="3">
    <source>
        <dbReference type="ARBA" id="ARBA00022729"/>
    </source>
</evidence>
<dbReference type="AlphaFoldDB" id="A0A8C4DGR4"/>
<dbReference type="InterPro" id="IPR013783">
    <property type="entry name" value="Ig-like_fold"/>
</dbReference>
<evidence type="ECO:0000313" key="7">
    <source>
        <dbReference type="Ensembl" id="ENSDLAP00005003763.2"/>
    </source>
</evidence>
<protein>
    <recommendedName>
        <fullName evidence="9">T-cell surface glycoprotein CD3 epsilon chain</fullName>
    </recommendedName>
</protein>
<evidence type="ECO:0000256" key="5">
    <source>
        <dbReference type="SAM" id="Phobius"/>
    </source>
</evidence>
<evidence type="ECO:0000313" key="8">
    <source>
        <dbReference type="Proteomes" id="UP000694389"/>
    </source>
</evidence>
<name>A0A8C4DGR4_DICLA</name>
<gene>
    <name evidence="7" type="primary">LOC127362564</name>
</gene>
<comment type="subcellular location">
    <subcellularLocation>
        <location evidence="1">Cell membrane</location>
        <topology evidence="1">Single-pass type I membrane protein</topology>
    </subcellularLocation>
</comment>
<accession>A0A8C4DGR4</accession>
<organism evidence="7 8">
    <name type="scientific">Dicentrarchus labrax</name>
    <name type="common">European seabass</name>
    <name type="synonym">Morone labrax</name>
    <dbReference type="NCBI Taxonomy" id="13489"/>
    <lineage>
        <taxon>Eukaryota</taxon>
        <taxon>Metazoa</taxon>
        <taxon>Chordata</taxon>
        <taxon>Craniata</taxon>
        <taxon>Vertebrata</taxon>
        <taxon>Euteleostomi</taxon>
        <taxon>Actinopterygii</taxon>
        <taxon>Neopterygii</taxon>
        <taxon>Teleostei</taxon>
        <taxon>Neoteleostei</taxon>
        <taxon>Acanthomorphata</taxon>
        <taxon>Eupercaria</taxon>
        <taxon>Moronidae</taxon>
        <taxon>Dicentrarchus</taxon>
    </lineage>
</organism>
<keyword evidence="5" id="KW-0812">Transmembrane</keyword>
<feature type="region of interest" description="Disordered" evidence="4">
    <location>
        <begin position="133"/>
        <end position="175"/>
    </location>
</feature>
<evidence type="ECO:0008006" key="9">
    <source>
        <dbReference type="Google" id="ProtNLM"/>
    </source>
</evidence>
<proteinExistence type="predicted"/>
<feature type="signal peptide" evidence="6">
    <location>
        <begin position="1"/>
        <end position="21"/>
    </location>
</feature>
<feature type="compositionally biased region" description="Low complexity" evidence="4">
    <location>
        <begin position="140"/>
        <end position="153"/>
    </location>
</feature>
<evidence type="ECO:0000256" key="6">
    <source>
        <dbReference type="SAM" id="SignalP"/>
    </source>
</evidence>
<dbReference type="OMA" id="RVVLTCP"/>
<evidence type="ECO:0000256" key="1">
    <source>
        <dbReference type="ARBA" id="ARBA00004251"/>
    </source>
</evidence>
<dbReference type="Proteomes" id="UP000694389">
    <property type="component" value="Unassembled WGS sequence"/>
</dbReference>
<feature type="chain" id="PRO_5035848295" description="T-cell surface glycoprotein CD3 epsilon chain" evidence="6">
    <location>
        <begin position="22"/>
        <end position="175"/>
    </location>
</feature>
<dbReference type="Ensembl" id="ENSDLAT00005003893.2">
    <property type="protein sequence ID" value="ENSDLAP00005003763.2"/>
    <property type="gene ID" value="ENSDLAG00005001701.2"/>
</dbReference>
<dbReference type="InterPro" id="IPR015484">
    <property type="entry name" value="CD3_esu/gsu/dsu"/>
</dbReference>
<dbReference type="GeneTree" id="ENSGT00730000111885"/>
<dbReference type="GO" id="GO:0007166">
    <property type="term" value="P:cell surface receptor signaling pathway"/>
    <property type="evidence" value="ECO:0007669"/>
    <property type="project" value="TreeGrafter"/>
</dbReference>
<reference evidence="7" key="1">
    <citation type="submission" date="2025-08" db="UniProtKB">
        <authorList>
            <consortium name="Ensembl"/>
        </authorList>
    </citation>
    <scope>IDENTIFICATION</scope>
</reference>
<dbReference type="RefSeq" id="XP_051254351.1">
    <property type="nucleotide sequence ID" value="XM_051398391.1"/>
</dbReference>
<keyword evidence="2" id="KW-1003">Cell membrane</keyword>
<feature type="compositionally biased region" description="Polar residues" evidence="4">
    <location>
        <begin position="154"/>
        <end position="175"/>
    </location>
</feature>
<dbReference type="Gene3D" id="2.60.40.10">
    <property type="entry name" value="Immunoglobulins"/>
    <property type="match status" value="1"/>
</dbReference>
<dbReference type="PANTHER" id="PTHR10570:SF9">
    <property type="entry name" value="T-CELL SURFACE GLYCOPROTEIN CD3 EPSILON CHAIN"/>
    <property type="match status" value="1"/>
</dbReference>
<dbReference type="GO" id="GO:0042105">
    <property type="term" value="C:alpha-beta T cell receptor complex"/>
    <property type="evidence" value="ECO:0007669"/>
    <property type="project" value="TreeGrafter"/>
</dbReference>